<sequence length="284" mass="32792">MNPVQLKALVRNVAKEKNIPAQLVLKHFMMDRLLEAIAESEYKTNFVLKGGFLVGSRYGIENRTTQDIDTTIQQIAVSEEKLREVFNTIFSEPTVDGIKFELKSIRGIREGFQYDGFEVKLKAQYERIQESLKIDVTVGDSIFPPVHNHTHPILFGDREINIAAYPTEQILSEKLSAFYALGSINTRSKDLYDIYTITKMEQLNDKTLEKSIRKTFDQRGLTNAFNDYYSQDFPLIKNSDSVKRRWTEYTQTNSFANGISFEEVIYTIENLTVTIIREENKNKS</sequence>
<evidence type="ECO:0008006" key="2">
    <source>
        <dbReference type="Google" id="ProtNLM"/>
    </source>
</evidence>
<protein>
    <recommendedName>
        <fullName evidence="2">Abortive phage infection protein</fullName>
    </recommendedName>
</protein>
<accession>A0A1Z5AWY3</accession>
<organism evidence="1">
    <name type="scientific">Carnobacterium maltaromaticum</name>
    <name type="common">Carnobacterium piscicola</name>
    <dbReference type="NCBI Taxonomy" id="2751"/>
    <lineage>
        <taxon>Bacteria</taxon>
        <taxon>Bacillati</taxon>
        <taxon>Bacillota</taxon>
        <taxon>Bacilli</taxon>
        <taxon>Lactobacillales</taxon>
        <taxon>Carnobacteriaceae</taxon>
        <taxon>Carnobacterium</taxon>
    </lineage>
</organism>
<dbReference type="InterPro" id="IPR014942">
    <property type="entry name" value="AbiEii"/>
</dbReference>
<dbReference type="Pfam" id="PF08843">
    <property type="entry name" value="AbiEii"/>
    <property type="match status" value="1"/>
</dbReference>
<reference evidence="1" key="1">
    <citation type="submission" date="2015-04" db="EMBL/GenBank/DDBJ databases">
        <title>Carnobacterium maltaromaticum LMA28 complete chromosome sequence.</title>
        <authorList>
            <person name="Borges F."/>
            <person name="Cailliez-Grimal C."/>
        </authorList>
    </citation>
    <scope>NUCLEOTIDE SEQUENCE [LARGE SCALE GENOMIC DNA]</scope>
    <source>
        <strain evidence="1">LMA28</strain>
        <plasmid evidence="1">megaplasmid</plasmid>
    </source>
</reference>
<gene>
    <name evidence="1" type="ORF">BN424_mp0014</name>
</gene>
<geneLocation type="plasmid" evidence="1">
    <name>megaplasmid</name>
</geneLocation>
<proteinExistence type="predicted"/>
<keyword evidence="1" id="KW-0614">Plasmid</keyword>
<dbReference type="AlphaFoldDB" id="A0A1Z5AWY3"/>
<dbReference type="RefSeq" id="WP_162922031.1">
    <property type="nucleotide sequence ID" value="NZ_CP016846.1"/>
</dbReference>
<name>A0A1Z5AWY3_CARML</name>
<evidence type="ECO:0000313" key="1">
    <source>
        <dbReference type="EMBL" id="CRI06556.1"/>
    </source>
</evidence>
<reference evidence="1" key="2">
    <citation type="submission" date="2015-04" db="EMBL/GenBank/DDBJ databases">
        <title>Carnobacterium maltaromaticum LMA28 plasmids.</title>
        <authorList>
            <person name="Cailliez-Grimal C."/>
            <person name="Iskandar C."/>
        </authorList>
    </citation>
    <scope>NUCLEOTIDE SEQUENCE [LARGE SCALE GENOMIC DNA]</scope>
    <source>
        <strain evidence="1">LMA28</strain>
        <plasmid evidence="1">megaplasmid</plasmid>
    </source>
</reference>
<dbReference type="EMBL" id="LN846931">
    <property type="protein sequence ID" value="CRI06556.1"/>
    <property type="molecule type" value="Genomic_DNA"/>
</dbReference>
<dbReference type="Gene3D" id="3.10.450.620">
    <property type="entry name" value="JHP933, nucleotidyltransferase-like core domain"/>
    <property type="match status" value="1"/>
</dbReference>